<dbReference type="PANTHER" id="PTHR45080">
    <property type="entry name" value="CONTACTIN 5"/>
    <property type="match status" value="1"/>
</dbReference>
<feature type="domain" description="Ig-like" evidence="14">
    <location>
        <begin position="424"/>
        <end position="524"/>
    </location>
</feature>
<dbReference type="PROSITE" id="PS50835">
    <property type="entry name" value="IG_LIKE"/>
    <property type="match status" value="5"/>
</dbReference>
<feature type="compositionally biased region" description="Basic and acidic residues" evidence="11">
    <location>
        <begin position="836"/>
        <end position="873"/>
    </location>
</feature>
<dbReference type="KEGG" id="soy:115875890"/>
<evidence type="ECO:0000256" key="8">
    <source>
        <dbReference type="ARBA" id="ARBA00023157"/>
    </source>
</evidence>
<dbReference type="PANTHER" id="PTHR45080:SF8">
    <property type="entry name" value="IG-LIKE DOMAIN-CONTAINING PROTEIN"/>
    <property type="match status" value="1"/>
</dbReference>
<dbReference type="InParanoid" id="A0A6J2X7V0"/>
<accession>A0A6J2X7V0</accession>
<evidence type="ECO:0000256" key="4">
    <source>
        <dbReference type="ARBA" id="ARBA00022737"/>
    </source>
</evidence>
<dbReference type="GO" id="GO:0043025">
    <property type="term" value="C:neuronal cell body"/>
    <property type="evidence" value="ECO:0007669"/>
    <property type="project" value="TreeGrafter"/>
</dbReference>
<evidence type="ECO:0000313" key="16">
    <source>
        <dbReference type="Proteomes" id="UP000504635"/>
    </source>
</evidence>
<evidence type="ECO:0000256" key="10">
    <source>
        <dbReference type="ARBA" id="ARBA00023319"/>
    </source>
</evidence>
<proteinExistence type="predicted"/>
<keyword evidence="5" id="KW-0130">Cell adhesion</keyword>
<dbReference type="GO" id="GO:0005886">
    <property type="term" value="C:plasma membrane"/>
    <property type="evidence" value="ECO:0007669"/>
    <property type="project" value="UniProtKB-ARBA"/>
</dbReference>
<dbReference type="GO" id="GO:0050808">
    <property type="term" value="P:synapse organization"/>
    <property type="evidence" value="ECO:0007669"/>
    <property type="project" value="TreeGrafter"/>
</dbReference>
<feature type="signal peptide" evidence="13">
    <location>
        <begin position="1"/>
        <end position="24"/>
    </location>
</feature>
<keyword evidence="10" id="KW-0393">Immunoglobulin domain</keyword>
<evidence type="ECO:0000256" key="7">
    <source>
        <dbReference type="ARBA" id="ARBA00023136"/>
    </source>
</evidence>
<dbReference type="Pfam" id="PF00041">
    <property type="entry name" value="fn3"/>
    <property type="match status" value="2"/>
</dbReference>
<feature type="domain" description="Ig-like" evidence="14">
    <location>
        <begin position="35"/>
        <end position="130"/>
    </location>
</feature>
<dbReference type="FunFam" id="2.60.40.10:FF:000107">
    <property type="entry name" value="Myosin, light chain kinase a"/>
    <property type="match status" value="1"/>
</dbReference>
<dbReference type="InterPro" id="IPR050958">
    <property type="entry name" value="Cell_Adh-Cytoskel_Orgn"/>
</dbReference>
<dbReference type="SMART" id="SM00409">
    <property type="entry name" value="IG"/>
    <property type="match status" value="5"/>
</dbReference>
<evidence type="ECO:0000259" key="15">
    <source>
        <dbReference type="PROSITE" id="PS50853"/>
    </source>
</evidence>
<keyword evidence="7 12" id="KW-0472">Membrane</keyword>
<dbReference type="InterPro" id="IPR009138">
    <property type="entry name" value="Neural_cell_adh"/>
</dbReference>
<dbReference type="SMART" id="SM00408">
    <property type="entry name" value="IGc2"/>
    <property type="match status" value="4"/>
</dbReference>
<feature type="domain" description="Fibronectin type-III" evidence="15">
    <location>
        <begin position="531"/>
        <end position="626"/>
    </location>
</feature>
<dbReference type="InterPro" id="IPR003599">
    <property type="entry name" value="Ig_sub"/>
</dbReference>
<dbReference type="FunCoup" id="A0A6J2X7V0">
    <property type="interactions" value="347"/>
</dbReference>
<keyword evidence="3 13" id="KW-0732">Signal</keyword>
<dbReference type="GO" id="GO:0030424">
    <property type="term" value="C:axon"/>
    <property type="evidence" value="ECO:0007669"/>
    <property type="project" value="TreeGrafter"/>
</dbReference>
<feature type="chain" id="PRO_5026713194" evidence="13">
    <location>
        <begin position="25"/>
        <end position="873"/>
    </location>
</feature>
<dbReference type="SUPFAM" id="SSF48726">
    <property type="entry name" value="Immunoglobulin"/>
    <property type="match status" value="5"/>
</dbReference>
<feature type="transmembrane region" description="Helical" evidence="12">
    <location>
        <begin position="760"/>
        <end position="793"/>
    </location>
</feature>
<dbReference type="InterPro" id="IPR003598">
    <property type="entry name" value="Ig_sub2"/>
</dbReference>
<feature type="region of interest" description="Disordered" evidence="11">
    <location>
        <begin position="804"/>
        <end position="873"/>
    </location>
</feature>
<evidence type="ECO:0000256" key="5">
    <source>
        <dbReference type="ARBA" id="ARBA00022889"/>
    </source>
</evidence>
<dbReference type="AlphaFoldDB" id="A0A6J2X7V0"/>
<dbReference type="InterPro" id="IPR036179">
    <property type="entry name" value="Ig-like_dom_sf"/>
</dbReference>
<dbReference type="Pfam" id="PF00047">
    <property type="entry name" value="ig"/>
    <property type="match status" value="1"/>
</dbReference>
<evidence type="ECO:0000256" key="12">
    <source>
        <dbReference type="SAM" id="Phobius"/>
    </source>
</evidence>
<dbReference type="RefSeq" id="XP_030747313.1">
    <property type="nucleotide sequence ID" value="XM_030891453.1"/>
</dbReference>
<dbReference type="InterPro" id="IPR013098">
    <property type="entry name" value="Ig_I-set"/>
</dbReference>
<keyword evidence="2 12" id="KW-0812">Transmembrane</keyword>
<feature type="domain" description="Ig-like" evidence="14">
    <location>
        <begin position="227"/>
        <end position="314"/>
    </location>
</feature>
<evidence type="ECO:0000313" key="17">
    <source>
        <dbReference type="RefSeq" id="XP_030747313.1"/>
    </source>
</evidence>
<feature type="domain" description="Fibronectin type-III" evidence="15">
    <location>
        <begin position="645"/>
        <end position="748"/>
    </location>
</feature>
<dbReference type="GO" id="GO:0008046">
    <property type="term" value="F:axon guidance receptor activity"/>
    <property type="evidence" value="ECO:0007669"/>
    <property type="project" value="TreeGrafter"/>
</dbReference>
<keyword evidence="16" id="KW-1185">Reference proteome</keyword>
<comment type="subcellular location">
    <subcellularLocation>
        <location evidence="1">Membrane</location>
        <topology evidence="1">Single-pass membrane protein</topology>
    </subcellularLocation>
</comment>
<dbReference type="CDD" id="cd00063">
    <property type="entry name" value="FN3"/>
    <property type="match status" value="2"/>
</dbReference>
<evidence type="ECO:0000256" key="1">
    <source>
        <dbReference type="ARBA" id="ARBA00004167"/>
    </source>
</evidence>
<feature type="domain" description="Ig-like" evidence="14">
    <location>
        <begin position="149"/>
        <end position="220"/>
    </location>
</feature>
<keyword evidence="8" id="KW-1015">Disulfide bond</keyword>
<dbReference type="InterPro" id="IPR013151">
    <property type="entry name" value="Immunoglobulin_dom"/>
</dbReference>
<evidence type="ECO:0000256" key="2">
    <source>
        <dbReference type="ARBA" id="ARBA00022692"/>
    </source>
</evidence>
<dbReference type="PROSITE" id="PS50853">
    <property type="entry name" value="FN3"/>
    <property type="match status" value="2"/>
</dbReference>
<dbReference type="InterPro" id="IPR013783">
    <property type="entry name" value="Ig-like_fold"/>
</dbReference>
<dbReference type="SMART" id="SM00060">
    <property type="entry name" value="FN3"/>
    <property type="match status" value="2"/>
</dbReference>
<name>A0A6J2X7V0_SITOR</name>
<evidence type="ECO:0000256" key="11">
    <source>
        <dbReference type="SAM" id="MobiDB-lite"/>
    </source>
</evidence>
<keyword evidence="6 12" id="KW-1133">Transmembrane helix</keyword>
<dbReference type="InterPro" id="IPR003961">
    <property type="entry name" value="FN3_dom"/>
</dbReference>
<evidence type="ECO:0000256" key="13">
    <source>
        <dbReference type="SAM" id="SignalP"/>
    </source>
</evidence>
<dbReference type="InterPro" id="IPR007110">
    <property type="entry name" value="Ig-like_dom"/>
</dbReference>
<dbReference type="GeneID" id="115875890"/>
<keyword evidence="4" id="KW-0677">Repeat</keyword>
<reference evidence="17" key="1">
    <citation type="submission" date="2025-08" db="UniProtKB">
        <authorList>
            <consortium name="RefSeq"/>
        </authorList>
    </citation>
    <scope>IDENTIFICATION</scope>
    <source>
        <tissue evidence="17">Gonads</tissue>
    </source>
</reference>
<organism evidence="16 17">
    <name type="scientific">Sitophilus oryzae</name>
    <name type="common">Rice weevil</name>
    <name type="synonym">Curculio oryzae</name>
    <dbReference type="NCBI Taxonomy" id="7048"/>
    <lineage>
        <taxon>Eukaryota</taxon>
        <taxon>Metazoa</taxon>
        <taxon>Ecdysozoa</taxon>
        <taxon>Arthropoda</taxon>
        <taxon>Hexapoda</taxon>
        <taxon>Insecta</taxon>
        <taxon>Pterygota</taxon>
        <taxon>Neoptera</taxon>
        <taxon>Endopterygota</taxon>
        <taxon>Coleoptera</taxon>
        <taxon>Polyphaga</taxon>
        <taxon>Cucujiformia</taxon>
        <taxon>Curculionidae</taxon>
        <taxon>Dryophthorinae</taxon>
        <taxon>Sitophilus</taxon>
    </lineage>
</organism>
<sequence>MLDENMVWLRVVLVSLLAVTFTGGAESGISLQILPKERPIRKEIGSSFVLTCRPSSAPDIKLVTNLEWRDKNGRRIDVINRASPIFVQKMASDSGSMLHFTSLTDNQAGTYSCHATYSNTEHLSASVEVSTFVDISFLEAPENQYPIAGSHSIIKCKVKGNPYPIIEWYKSDTIIDENTPRYLPKNDGLYITNVTEEDDGLYRCTATVPQTGEYKERNIKVEVLVAPKVKPMEPVSVVEGETASVMCSATGKPPPIYTWIKSDLRNDLSKTDRFFVKNTTGELIMNRVEFGDDGYYKCKAENMGGRDETTVKINVLVKPRIYELLNATDAVSNQTRLVCKVKGRPPPRITFRKLSNPQPFRLGAQDNDPRIVLERQFFEAEGEAFGTLVISNLTRSDDGLYQCIAENTPGTAYRNGHITVLFKPTFNRTRDLPPVWSWENRPGNLSCLPEAIPNATVVWRWNQIEISEENFNNGRLQRNIFEVIGSSPRSFLIVKPHNQPSLYTKYECIARNQLGEASVKVELKQAFVPGPINQVRAHSITATTVKFSIMPPSNYDGLPIRSYTVQYKPERQIYWDGASMHTWSNGAPYILENLIPEVTYHFRFAARNEVGIGPWINGETITMPRRSTPAEPRILLPSLVVSDELPIDEEVVSPYSNHFELRWNVPADNGEPIDYYDIRHCVVDRSEGQYRERDCTEHQPQSVQYTTYQLEYLSPDTLYRVELRAHNAMGYSTPAQLHVRTARGVGPVLPAGGTRMSSAMIIGLVVLAVIIILLIVDVTCCLVNRTGLIALCFEKARRKKADEEDTKLGSYKAAPAHPNSLNLPQPIKLAGTPTTTEEKEPLRQHDEKPSSVEFDGRQVHTKRGEIIGKHSAV</sequence>
<feature type="domain" description="Ig-like" evidence="14">
    <location>
        <begin position="319"/>
        <end position="419"/>
    </location>
</feature>
<dbReference type="Pfam" id="PF07679">
    <property type="entry name" value="I-set"/>
    <property type="match status" value="2"/>
</dbReference>
<dbReference type="Proteomes" id="UP000504635">
    <property type="component" value="Unplaced"/>
</dbReference>
<dbReference type="OrthoDB" id="10056271at2759"/>
<gene>
    <name evidence="17" type="primary">LOC115875890</name>
</gene>
<dbReference type="Gene3D" id="2.60.40.10">
    <property type="entry name" value="Immunoglobulins"/>
    <property type="match status" value="7"/>
</dbReference>
<dbReference type="Pfam" id="PF13927">
    <property type="entry name" value="Ig_3"/>
    <property type="match status" value="1"/>
</dbReference>
<protein>
    <submittedName>
        <fullName evidence="17">Fasciclin-2 isoform X1</fullName>
    </submittedName>
</protein>
<dbReference type="CDD" id="cd00096">
    <property type="entry name" value="Ig"/>
    <property type="match status" value="2"/>
</dbReference>
<evidence type="ECO:0000256" key="3">
    <source>
        <dbReference type="ARBA" id="ARBA00022729"/>
    </source>
</evidence>
<dbReference type="InterPro" id="IPR036116">
    <property type="entry name" value="FN3_sf"/>
</dbReference>
<dbReference type="GO" id="GO:0007156">
    <property type="term" value="P:homophilic cell adhesion via plasma membrane adhesion molecules"/>
    <property type="evidence" value="ECO:0007669"/>
    <property type="project" value="TreeGrafter"/>
</dbReference>
<keyword evidence="9" id="KW-0325">Glycoprotein</keyword>
<dbReference type="SUPFAM" id="SSF49265">
    <property type="entry name" value="Fibronectin type III"/>
    <property type="match status" value="1"/>
</dbReference>
<evidence type="ECO:0000256" key="9">
    <source>
        <dbReference type="ARBA" id="ARBA00023180"/>
    </source>
</evidence>
<dbReference type="PRINTS" id="PR01838">
    <property type="entry name" value="NCAMFAMILY"/>
</dbReference>
<evidence type="ECO:0000256" key="6">
    <source>
        <dbReference type="ARBA" id="ARBA00022989"/>
    </source>
</evidence>
<evidence type="ECO:0000259" key="14">
    <source>
        <dbReference type="PROSITE" id="PS50835"/>
    </source>
</evidence>